<comment type="caution">
    <text evidence="13">The sequence shown here is derived from an EMBL/GenBank/DDBJ whole genome shotgun (WGS) entry which is preliminary data.</text>
</comment>
<evidence type="ECO:0000256" key="2">
    <source>
        <dbReference type="ARBA" id="ARBA00022692"/>
    </source>
</evidence>
<evidence type="ECO:0000256" key="8">
    <source>
        <dbReference type="PROSITE-ProRule" id="PRU00740"/>
    </source>
</evidence>
<organism evidence="13 14">
    <name type="scientific">Hymenochirus boettgeri</name>
    <name type="common">Congo dwarf clawed frog</name>
    <dbReference type="NCBI Taxonomy" id="247094"/>
    <lineage>
        <taxon>Eukaryota</taxon>
        <taxon>Metazoa</taxon>
        <taxon>Chordata</taxon>
        <taxon>Craniata</taxon>
        <taxon>Vertebrata</taxon>
        <taxon>Euteleostomi</taxon>
        <taxon>Amphibia</taxon>
        <taxon>Batrachia</taxon>
        <taxon>Anura</taxon>
        <taxon>Pipoidea</taxon>
        <taxon>Pipidae</taxon>
        <taxon>Pipinae</taxon>
        <taxon>Hymenochirus</taxon>
    </lineage>
</organism>
<dbReference type="GO" id="GO:0072594">
    <property type="term" value="P:establishment of protein localization to organelle"/>
    <property type="evidence" value="ECO:0007669"/>
    <property type="project" value="TreeGrafter"/>
</dbReference>
<feature type="signal peptide" evidence="11">
    <location>
        <begin position="1"/>
        <end position="22"/>
    </location>
</feature>
<evidence type="ECO:0000256" key="11">
    <source>
        <dbReference type="SAM" id="SignalP"/>
    </source>
</evidence>
<gene>
    <name evidence="13" type="ORF">GDO86_010052</name>
</gene>
<evidence type="ECO:0000256" key="6">
    <source>
        <dbReference type="ARBA" id="ARBA00023136"/>
    </source>
</evidence>
<evidence type="ECO:0000256" key="3">
    <source>
        <dbReference type="ARBA" id="ARBA00022729"/>
    </source>
</evidence>
<feature type="disulfide bond" evidence="8">
    <location>
        <begin position="231"/>
        <end position="268"/>
    </location>
</feature>
<protein>
    <recommendedName>
        <fullName evidence="12">Lysosome-associated membrane glycoprotein 2-like luminal domain-containing protein</fullName>
    </recommendedName>
</protein>
<comment type="similarity">
    <text evidence="8">Belongs to the LAMP family.</text>
</comment>
<name>A0A8T2JRT8_9PIPI</name>
<dbReference type="PANTHER" id="PTHR11506:SF2">
    <property type="entry name" value="MACROSIALIN"/>
    <property type="match status" value="1"/>
</dbReference>
<dbReference type="Pfam" id="PF01299">
    <property type="entry name" value="Lamp2-like_luminal"/>
    <property type="match status" value="1"/>
</dbReference>
<dbReference type="GO" id="GO:0005886">
    <property type="term" value="C:plasma membrane"/>
    <property type="evidence" value="ECO:0007669"/>
    <property type="project" value="TreeGrafter"/>
</dbReference>
<reference evidence="13" key="1">
    <citation type="thesis" date="2020" institute="ProQuest LLC" country="789 East Eisenhower Parkway, Ann Arbor, MI, USA">
        <title>Comparative Genomics and Chromosome Evolution.</title>
        <authorList>
            <person name="Mudd A.B."/>
        </authorList>
    </citation>
    <scope>NUCLEOTIDE SEQUENCE</scope>
    <source>
        <strain evidence="13">Female2</strain>
        <tissue evidence="13">Blood</tissue>
    </source>
</reference>
<sequence>MDRLKLLGTILLFSANTTMSTAIHTRNVTTAQTTVNTTAHAANVTTAPTTINTTVHTPNVTTAYTTINTTAHTPNITTAHTTVNTTTHSSNATTHTSNTTATTGASTPAPTLPPKPSVPQTGNYTVKKGSEVCIRALMGLQLELTNSSKALGYINVVPGQTVALGICEKSWASLDLKFTDGFIKFVFAQDNHIYYLDNVTAAYNLTSSESWNGIAKNMKLLSTDLGYCVKCKNTPNIQLGNNITLVIADLTLQAFNIKDGQFGKVTTCGYDHNNTGLIVGIIVVVLVVLGIIIYLIWHKRKSSGYQRI</sequence>
<dbReference type="Proteomes" id="UP000812440">
    <property type="component" value="Chromosome 5"/>
</dbReference>
<dbReference type="InterPro" id="IPR048528">
    <property type="entry name" value="Lamp2-like_luminal"/>
</dbReference>
<evidence type="ECO:0000256" key="5">
    <source>
        <dbReference type="ARBA" id="ARBA00022989"/>
    </source>
</evidence>
<keyword evidence="8" id="KW-1015">Disulfide bond</keyword>
<dbReference type="OrthoDB" id="9428839at2759"/>
<accession>A0A8T2JRT8</accession>
<keyword evidence="4" id="KW-0967">Endosome</keyword>
<comment type="subcellular location">
    <subcellularLocation>
        <location evidence="1">Endosome membrane</location>
        <topology evidence="1">Single-pass type I membrane protein</topology>
    </subcellularLocation>
    <subcellularLocation>
        <location evidence="8">Lysosome membrane</location>
        <topology evidence="8">Single-pass type I membrane protein</topology>
    </subcellularLocation>
</comment>
<evidence type="ECO:0000256" key="10">
    <source>
        <dbReference type="SAM" id="Phobius"/>
    </source>
</evidence>
<evidence type="ECO:0000313" key="13">
    <source>
        <dbReference type="EMBL" id="KAG8445136.1"/>
    </source>
</evidence>
<evidence type="ECO:0000256" key="1">
    <source>
        <dbReference type="ARBA" id="ARBA00004530"/>
    </source>
</evidence>
<evidence type="ECO:0000313" key="14">
    <source>
        <dbReference type="Proteomes" id="UP000812440"/>
    </source>
</evidence>
<evidence type="ECO:0000256" key="7">
    <source>
        <dbReference type="ARBA" id="ARBA00023180"/>
    </source>
</evidence>
<feature type="region of interest" description="Disordered" evidence="9">
    <location>
        <begin position="85"/>
        <end position="123"/>
    </location>
</feature>
<keyword evidence="14" id="KW-1185">Reference proteome</keyword>
<keyword evidence="5 10" id="KW-1133">Transmembrane helix</keyword>
<feature type="compositionally biased region" description="Low complexity" evidence="9">
    <location>
        <begin position="85"/>
        <end position="109"/>
    </location>
</feature>
<keyword evidence="2 8" id="KW-0812">Transmembrane</keyword>
<dbReference type="AlphaFoldDB" id="A0A8T2JRT8"/>
<dbReference type="InterPro" id="IPR002000">
    <property type="entry name" value="Lysosome-assoc_membr_glycop"/>
</dbReference>
<dbReference type="Gene3D" id="2.40.160.110">
    <property type="match status" value="1"/>
</dbReference>
<dbReference type="GO" id="GO:0031902">
    <property type="term" value="C:late endosome membrane"/>
    <property type="evidence" value="ECO:0007669"/>
    <property type="project" value="TreeGrafter"/>
</dbReference>
<keyword evidence="8" id="KW-0458">Lysosome</keyword>
<feature type="chain" id="PRO_5035748966" description="Lysosome-associated membrane glycoprotein 2-like luminal domain-containing protein" evidence="11">
    <location>
        <begin position="23"/>
        <end position="308"/>
    </location>
</feature>
<evidence type="ECO:0000259" key="12">
    <source>
        <dbReference type="Pfam" id="PF01299"/>
    </source>
</evidence>
<keyword evidence="6 8" id="KW-0472">Membrane</keyword>
<feature type="transmembrane region" description="Helical" evidence="10">
    <location>
        <begin position="277"/>
        <end position="297"/>
    </location>
</feature>
<proteinExistence type="inferred from homology"/>
<dbReference type="PRINTS" id="PR00336">
    <property type="entry name" value="LYSASSOCTDMP"/>
</dbReference>
<keyword evidence="7" id="KW-0325">Glycoprotein</keyword>
<comment type="caution">
    <text evidence="8">Lacks conserved residue(s) required for the propagation of feature annotation.</text>
</comment>
<dbReference type="EMBL" id="JAACNH010000004">
    <property type="protein sequence ID" value="KAG8445136.1"/>
    <property type="molecule type" value="Genomic_DNA"/>
</dbReference>
<dbReference type="GO" id="GO:0005765">
    <property type="term" value="C:lysosomal membrane"/>
    <property type="evidence" value="ECO:0007669"/>
    <property type="project" value="UniProtKB-SubCell"/>
</dbReference>
<feature type="domain" description="Lysosome-associated membrane glycoprotein 2-like luminal" evidence="12">
    <location>
        <begin position="119"/>
        <end position="258"/>
    </location>
</feature>
<evidence type="ECO:0000256" key="9">
    <source>
        <dbReference type="SAM" id="MobiDB-lite"/>
    </source>
</evidence>
<evidence type="ECO:0000256" key="4">
    <source>
        <dbReference type="ARBA" id="ARBA00022753"/>
    </source>
</evidence>
<dbReference type="PROSITE" id="PS51407">
    <property type="entry name" value="LAMP_3"/>
    <property type="match status" value="1"/>
</dbReference>
<dbReference type="PANTHER" id="PTHR11506">
    <property type="entry name" value="LYSOSOME-ASSOCIATED MEMBRANE GLYCOPROTEIN"/>
    <property type="match status" value="1"/>
</dbReference>
<keyword evidence="3 11" id="KW-0732">Signal</keyword>